<keyword evidence="1" id="KW-1133">Transmembrane helix</keyword>
<name>A0ABQ6LT40_9RHOB</name>
<sequence>MRYLAYALILLGLAVAAADLAASLGAGETARLATLGEWWFWADPDSLQLFQPAVERHVSPALWTSVIQPLLLAPLALELLGLGAVFWLLARALRPRRRRRR</sequence>
<reference evidence="3 4" key="1">
    <citation type="submission" date="2023-04" db="EMBL/GenBank/DDBJ databases">
        <title>Marinoamorphus aggregata gen. nov., sp. Nov., isolate from tissue of brittle star Ophioplocus japonicus.</title>
        <authorList>
            <person name="Kawano K."/>
            <person name="Sawayama S."/>
            <person name="Nakagawa S."/>
        </authorList>
    </citation>
    <scope>NUCLEOTIDE SEQUENCE [LARGE SCALE GENOMIC DNA]</scope>
    <source>
        <strain evidence="3 4">NKW23</strain>
    </source>
</reference>
<gene>
    <name evidence="3" type="ORF">LNKW23_44640</name>
</gene>
<dbReference type="Proteomes" id="UP001239909">
    <property type="component" value="Unassembled WGS sequence"/>
</dbReference>
<protein>
    <submittedName>
        <fullName evidence="3">Uncharacterized protein</fullName>
    </submittedName>
</protein>
<evidence type="ECO:0000256" key="1">
    <source>
        <dbReference type="SAM" id="Phobius"/>
    </source>
</evidence>
<feature type="signal peptide" evidence="2">
    <location>
        <begin position="1"/>
        <end position="21"/>
    </location>
</feature>
<feature type="chain" id="PRO_5047087199" evidence="2">
    <location>
        <begin position="22"/>
        <end position="101"/>
    </location>
</feature>
<keyword evidence="1" id="KW-0812">Transmembrane</keyword>
<evidence type="ECO:0000256" key="2">
    <source>
        <dbReference type="SAM" id="SignalP"/>
    </source>
</evidence>
<dbReference type="EMBL" id="BSYI01000056">
    <property type="protein sequence ID" value="GMG85247.1"/>
    <property type="molecule type" value="Genomic_DNA"/>
</dbReference>
<evidence type="ECO:0000313" key="3">
    <source>
        <dbReference type="EMBL" id="GMG85247.1"/>
    </source>
</evidence>
<organism evidence="3 4">
    <name type="scientific">Paralimibaculum aggregatum</name>
    <dbReference type="NCBI Taxonomy" id="3036245"/>
    <lineage>
        <taxon>Bacteria</taxon>
        <taxon>Pseudomonadati</taxon>
        <taxon>Pseudomonadota</taxon>
        <taxon>Alphaproteobacteria</taxon>
        <taxon>Rhodobacterales</taxon>
        <taxon>Paracoccaceae</taxon>
        <taxon>Paralimibaculum</taxon>
    </lineage>
</organism>
<keyword evidence="1" id="KW-0472">Membrane</keyword>
<dbReference type="RefSeq" id="WP_285674533.1">
    <property type="nucleotide sequence ID" value="NZ_BSYI01000056.1"/>
</dbReference>
<feature type="transmembrane region" description="Helical" evidence="1">
    <location>
        <begin position="70"/>
        <end position="90"/>
    </location>
</feature>
<evidence type="ECO:0000313" key="4">
    <source>
        <dbReference type="Proteomes" id="UP001239909"/>
    </source>
</evidence>
<proteinExistence type="predicted"/>
<keyword evidence="4" id="KW-1185">Reference proteome</keyword>
<keyword evidence="2" id="KW-0732">Signal</keyword>
<accession>A0ABQ6LT40</accession>
<comment type="caution">
    <text evidence="3">The sequence shown here is derived from an EMBL/GenBank/DDBJ whole genome shotgun (WGS) entry which is preliminary data.</text>
</comment>